<evidence type="ECO:0000256" key="5">
    <source>
        <dbReference type="ARBA" id="ARBA00023077"/>
    </source>
</evidence>
<evidence type="ECO:0000256" key="9">
    <source>
        <dbReference type="RuleBase" id="RU003357"/>
    </source>
</evidence>
<keyword evidence="4 8" id="KW-0812">Transmembrane</keyword>
<dbReference type="Pfam" id="PF00593">
    <property type="entry name" value="TonB_dep_Rec_b-barrel"/>
    <property type="match status" value="1"/>
</dbReference>
<reference evidence="13 14" key="1">
    <citation type="submission" date="2019-05" db="EMBL/GenBank/DDBJ databases">
        <title>Hymenobacter edaphi sp. nov., isolated from abandoned arsenic-contaminated farmland soil.</title>
        <authorList>
            <person name="Nie L."/>
        </authorList>
    </citation>
    <scope>NUCLEOTIDE SEQUENCE [LARGE SCALE GENOMIC DNA]</scope>
    <source>
        <strain evidence="13 14">1-3-3-8</strain>
    </source>
</reference>
<feature type="domain" description="TonB-dependent receptor-like beta-barrel" evidence="11">
    <location>
        <begin position="521"/>
        <end position="971"/>
    </location>
</feature>
<keyword evidence="14" id="KW-1185">Reference proteome</keyword>
<dbReference type="NCBIfam" id="TIGR04056">
    <property type="entry name" value="OMP_RagA_SusC"/>
    <property type="match status" value="1"/>
</dbReference>
<evidence type="ECO:0000256" key="2">
    <source>
        <dbReference type="ARBA" id="ARBA00022448"/>
    </source>
</evidence>
<dbReference type="InterPro" id="IPR012910">
    <property type="entry name" value="Plug_dom"/>
</dbReference>
<dbReference type="InterPro" id="IPR023996">
    <property type="entry name" value="TonB-dep_OMP_SusC/RagA"/>
</dbReference>
<comment type="caution">
    <text evidence="13">The sequence shown here is derived from an EMBL/GenBank/DDBJ whole genome shotgun (WGS) entry which is preliminary data.</text>
</comment>
<evidence type="ECO:0000256" key="1">
    <source>
        <dbReference type="ARBA" id="ARBA00004571"/>
    </source>
</evidence>
<dbReference type="FunFam" id="2.60.40.1120:FF:000003">
    <property type="entry name" value="Outer membrane protein Omp121"/>
    <property type="match status" value="1"/>
</dbReference>
<dbReference type="SUPFAM" id="SSF49464">
    <property type="entry name" value="Carboxypeptidase regulatory domain-like"/>
    <property type="match status" value="1"/>
</dbReference>
<dbReference type="Gene3D" id="2.60.40.1120">
    <property type="entry name" value="Carboxypeptidase-like, regulatory domain"/>
    <property type="match status" value="1"/>
</dbReference>
<organism evidence="13 14">
    <name type="scientific">Hymenobacter jeollabukensis</name>
    <dbReference type="NCBI Taxonomy" id="2025313"/>
    <lineage>
        <taxon>Bacteria</taxon>
        <taxon>Pseudomonadati</taxon>
        <taxon>Bacteroidota</taxon>
        <taxon>Cytophagia</taxon>
        <taxon>Cytophagales</taxon>
        <taxon>Hymenobacteraceae</taxon>
        <taxon>Hymenobacter</taxon>
    </lineage>
</organism>
<dbReference type="EMBL" id="VAJM01000003">
    <property type="protein sequence ID" value="TLM94174.1"/>
    <property type="molecule type" value="Genomic_DNA"/>
</dbReference>
<keyword evidence="3 8" id="KW-1134">Transmembrane beta strand</keyword>
<dbReference type="AlphaFoldDB" id="A0A5R8WSK6"/>
<dbReference type="InterPro" id="IPR037066">
    <property type="entry name" value="Plug_dom_sf"/>
</dbReference>
<dbReference type="GO" id="GO:0009279">
    <property type="term" value="C:cell outer membrane"/>
    <property type="evidence" value="ECO:0007669"/>
    <property type="project" value="UniProtKB-SubCell"/>
</dbReference>
<keyword evidence="6 8" id="KW-0472">Membrane</keyword>
<accession>A0A5R8WSK6</accession>
<evidence type="ECO:0000256" key="10">
    <source>
        <dbReference type="SAM" id="MobiDB-lite"/>
    </source>
</evidence>
<dbReference type="Gene3D" id="2.40.170.20">
    <property type="entry name" value="TonB-dependent receptor, beta-barrel domain"/>
    <property type="match status" value="1"/>
</dbReference>
<dbReference type="OrthoDB" id="9768177at2"/>
<dbReference type="InterPro" id="IPR023997">
    <property type="entry name" value="TonB-dep_OMP_SusC/RagA_CS"/>
</dbReference>
<keyword evidence="5 9" id="KW-0798">TonB box</keyword>
<evidence type="ECO:0000256" key="4">
    <source>
        <dbReference type="ARBA" id="ARBA00022692"/>
    </source>
</evidence>
<dbReference type="Proteomes" id="UP000305517">
    <property type="component" value="Unassembled WGS sequence"/>
</dbReference>
<name>A0A5R8WSK6_9BACT</name>
<dbReference type="InterPro" id="IPR018247">
    <property type="entry name" value="EF_Hand_1_Ca_BS"/>
</dbReference>
<dbReference type="InterPro" id="IPR000531">
    <property type="entry name" value="Beta-barrel_TonB"/>
</dbReference>
<evidence type="ECO:0000256" key="3">
    <source>
        <dbReference type="ARBA" id="ARBA00022452"/>
    </source>
</evidence>
<dbReference type="InterPro" id="IPR008969">
    <property type="entry name" value="CarboxyPept-like_regulatory"/>
</dbReference>
<comment type="subcellular location">
    <subcellularLocation>
        <location evidence="1 8">Cell outer membrane</location>
        <topology evidence="1 8">Multi-pass membrane protein</topology>
    </subcellularLocation>
</comment>
<evidence type="ECO:0000256" key="8">
    <source>
        <dbReference type="PROSITE-ProRule" id="PRU01360"/>
    </source>
</evidence>
<sequence>MRSGASKRQKSTLCHPRFRSAPLRRQSPDRSRVECLLTPTHAPLYPAGSRAVQPARYSFRLGPIARHRQCPTPATFPSTHLYSHSLRMPRSLLQFPLRWLVKPLVLLPVPAALATASLAAAPSAAPTTIIADGTVSGRVVDEKGQGIPGVNVVVKGTANGTQTDPDGRYKITAPSDATLVFSFIGYLAQEVPVNGREALSITLQPDNKTLSEVVVVGYGAQEKKLLATSIASIQAKDVELIPVASPSEALVGLVAGAQITEPSGEPGQGAVIRVRGLGSITAGNNPLYVVDGYPLNTPDSYYQIPPGDIQSIQILKDAAASAIYGSRGGNGIVIVTTKRGRTDGKTRFNFQANTGIQQVAKKVDLMNRDEFVEYLRESYANANSTPRAELTTYLNTPGGLPDTDWQDEIFRTGVQQQYQLSASGGTEKNRFYMSGGYFKQTGTLKGSGFERFSLRANYDAQLSNKLKLGLSLAPNFTRTDVVPTSGSYNGGNISGGGPGGETGAITAALIMPPIVPTRLANGDYAGLRTATRGGITNPGDLLSPLAPLDLYQDRSNVVRALGIGFLDYELLKGLNLRTNFGAELVNNRRNIYVPATLGTAGNQGANLSTPVLNNVDARQINGTNMNWVWENTATYNRTFGQDHRLTVLAGYAAQYNSFEGSTVLGQTGTYGTAEIEYPTAAGQAFGSNLSKTENALTSVFGRVDYTFKERYILTAALRRDGSSRFGPDNRYATFPSVALAWRVAEESFIKQFPTISELKLRASYGVTGNNNIGDYGYNSYQEAANYVLGAGTGTRLYGYAPNGVSQRNLGWETNTQVDAGFDLGLFRDRIYLTVAAYQRNTTDLLLNRNIPAVLGFSSRALANVGEVRNRGLEFQLNTANIVSGNFTWSTAANLTFNRNEVLSLAGQNEQITFDAVFGYTSSIRVVPGQPLGVFYGYQQEGIYRDQADIDSSPKWTASNTVVKPGDFKFKDVNGDGKIDTRDIGVIGNPFPNFTYGLQNTFGYKAFSLAVTLQGSQGNDILYGGDRYTFNAPGGTNARQAMTKRWRSPEDPGDGKTPLATTAGSLRTQFNSYFIHDASFLRIRNVTLRYNVPTTLAQKAKLQSASVYTSIQNLYTFTKYFGYNPEANNYGNSTTPTYGVDQGSYPMARTLTVGLQLGF</sequence>
<dbReference type="InterPro" id="IPR036942">
    <property type="entry name" value="Beta-barrel_TonB_sf"/>
</dbReference>
<comment type="similarity">
    <text evidence="8 9">Belongs to the TonB-dependent receptor family.</text>
</comment>
<feature type="region of interest" description="Disordered" evidence="10">
    <location>
        <begin position="1035"/>
        <end position="1057"/>
    </location>
</feature>
<evidence type="ECO:0000259" key="11">
    <source>
        <dbReference type="Pfam" id="PF00593"/>
    </source>
</evidence>
<proteinExistence type="inferred from homology"/>
<keyword evidence="7 8" id="KW-0998">Cell outer membrane</keyword>
<dbReference type="NCBIfam" id="TIGR04057">
    <property type="entry name" value="SusC_RagA_signa"/>
    <property type="match status" value="1"/>
</dbReference>
<dbReference type="PROSITE" id="PS00018">
    <property type="entry name" value="EF_HAND_1"/>
    <property type="match status" value="1"/>
</dbReference>
<dbReference type="PROSITE" id="PS52016">
    <property type="entry name" value="TONB_DEPENDENT_REC_3"/>
    <property type="match status" value="1"/>
</dbReference>
<evidence type="ECO:0000256" key="7">
    <source>
        <dbReference type="ARBA" id="ARBA00023237"/>
    </source>
</evidence>
<gene>
    <name evidence="13" type="ORF">FDY95_09150</name>
</gene>
<keyword evidence="2 8" id="KW-0813">Transport</keyword>
<evidence type="ECO:0000313" key="14">
    <source>
        <dbReference type="Proteomes" id="UP000305517"/>
    </source>
</evidence>
<dbReference type="InterPro" id="IPR039426">
    <property type="entry name" value="TonB-dep_rcpt-like"/>
</dbReference>
<keyword evidence="13" id="KW-0675">Receptor</keyword>
<evidence type="ECO:0000313" key="13">
    <source>
        <dbReference type="EMBL" id="TLM94174.1"/>
    </source>
</evidence>
<protein>
    <submittedName>
        <fullName evidence="13">TonB-dependent receptor</fullName>
    </submittedName>
</protein>
<dbReference type="Pfam" id="PF07715">
    <property type="entry name" value="Plug"/>
    <property type="match status" value="1"/>
</dbReference>
<evidence type="ECO:0000259" key="12">
    <source>
        <dbReference type="Pfam" id="PF07715"/>
    </source>
</evidence>
<dbReference type="SUPFAM" id="SSF56935">
    <property type="entry name" value="Porins"/>
    <property type="match status" value="1"/>
</dbReference>
<feature type="domain" description="TonB-dependent receptor plug" evidence="12">
    <location>
        <begin position="226"/>
        <end position="332"/>
    </location>
</feature>
<dbReference type="Gene3D" id="2.170.130.10">
    <property type="entry name" value="TonB-dependent receptor, plug domain"/>
    <property type="match status" value="1"/>
</dbReference>
<evidence type="ECO:0000256" key="6">
    <source>
        <dbReference type="ARBA" id="ARBA00023136"/>
    </source>
</evidence>
<dbReference type="Pfam" id="PF13715">
    <property type="entry name" value="CarbopepD_reg_2"/>
    <property type="match status" value="1"/>
</dbReference>